<dbReference type="InParanoid" id="W2S2Q7"/>
<dbReference type="PANTHER" id="PTHR37534:SF46">
    <property type="entry name" value="ZN(II)2CYS6 TRANSCRIPTION FACTOR (EUROFUNG)"/>
    <property type="match status" value="1"/>
</dbReference>
<keyword evidence="5" id="KW-1185">Reference proteome</keyword>
<evidence type="ECO:0000256" key="1">
    <source>
        <dbReference type="ARBA" id="ARBA00004123"/>
    </source>
</evidence>
<dbReference type="RefSeq" id="XP_008714069.1">
    <property type="nucleotide sequence ID" value="XM_008715847.1"/>
</dbReference>
<dbReference type="AlphaFoldDB" id="W2S2Q7"/>
<evidence type="ECO:0000313" key="4">
    <source>
        <dbReference type="EMBL" id="ETN42333.1"/>
    </source>
</evidence>
<dbReference type="GO" id="GO:0005634">
    <property type="term" value="C:nucleus"/>
    <property type="evidence" value="ECO:0007669"/>
    <property type="project" value="UniProtKB-SubCell"/>
</dbReference>
<dbReference type="PANTHER" id="PTHR37534">
    <property type="entry name" value="TRANSCRIPTIONAL ACTIVATOR PROTEIN UGA3"/>
    <property type="match status" value="1"/>
</dbReference>
<reference evidence="4 5" key="1">
    <citation type="submission" date="2013-03" db="EMBL/GenBank/DDBJ databases">
        <title>The Genome Sequence of Phialophora europaea CBS 101466.</title>
        <authorList>
            <consortium name="The Broad Institute Genomics Platform"/>
            <person name="Cuomo C."/>
            <person name="de Hoog S."/>
            <person name="Gorbushina A."/>
            <person name="Walker B."/>
            <person name="Young S.K."/>
            <person name="Zeng Q."/>
            <person name="Gargeya S."/>
            <person name="Fitzgerald M."/>
            <person name="Haas B."/>
            <person name="Abouelleil A."/>
            <person name="Allen A.W."/>
            <person name="Alvarado L."/>
            <person name="Arachchi H.M."/>
            <person name="Berlin A.M."/>
            <person name="Chapman S.B."/>
            <person name="Gainer-Dewar J."/>
            <person name="Goldberg J."/>
            <person name="Griggs A."/>
            <person name="Gujja S."/>
            <person name="Hansen M."/>
            <person name="Howarth C."/>
            <person name="Imamovic A."/>
            <person name="Ireland A."/>
            <person name="Larimer J."/>
            <person name="McCowan C."/>
            <person name="Murphy C."/>
            <person name="Pearson M."/>
            <person name="Poon T.W."/>
            <person name="Priest M."/>
            <person name="Roberts A."/>
            <person name="Saif S."/>
            <person name="Shea T."/>
            <person name="Sisk P."/>
            <person name="Sykes S."/>
            <person name="Wortman J."/>
            <person name="Nusbaum C."/>
            <person name="Birren B."/>
        </authorList>
    </citation>
    <scope>NUCLEOTIDE SEQUENCE [LARGE SCALE GENOMIC DNA]</scope>
    <source>
        <strain evidence="4 5">CBS 101466</strain>
    </source>
</reference>
<keyword evidence="3" id="KW-0732">Signal</keyword>
<organism evidence="4 5">
    <name type="scientific">Cyphellophora europaea (strain CBS 101466)</name>
    <name type="common">Phialophora europaea</name>
    <dbReference type="NCBI Taxonomy" id="1220924"/>
    <lineage>
        <taxon>Eukaryota</taxon>
        <taxon>Fungi</taxon>
        <taxon>Dikarya</taxon>
        <taxon>Ascomycota</taxon>
        <taxon>Pezizomycotina</taxon>
        <taxon>Eurotiomycetes</taxon>
        <taxon>Chaetothyriomycetidae</taxon>
        <taxon>Chaetothyriales</taxon>
        <taxon>Cyphellophoraceae</taxon>
        <taxon>Cyphellophora</taxon>
    </lineage>
</organism>
<dbReference type="HOGENOM" id="CLU_062845_0_0_1"/>
<accession>W2S2Q7</accession>
<dbReference type="VEuPathDB" id="FungiDB:HMPREF1541_01487"/>
<comment type="subcellular location">
    <subcellularLocation>
        <location evidence="1">Nucleus</location>
    </subcellularLocation>
</comment>
<gene>
    <name evidence="4" type="ORF">HMPREF1541_01487</name>
</gene>
<dbReference type="Proteomes" id="UP000030752">
    <property type="component" value="Unassembled WGS sequence"/>
</dbReference>
<sequence>MADSLVMDALLVLSSAQTTQTRDPLEEREVLRLRQRALVGVRTLLSENAAAPGSKASHSTGAITIHAIHHLAPRTVLTLLTTAVMFLLFDKISGETTWKPHIDFLGQLCEHFFHQFDPTAADGQAFQFLYYIFLYNDLVRATSLRTPTVSTIHDASPSAPLRRTSRFYFRNLIARISSGDLSVSETDIEAWDGNMHWLPSYSLTATTPADDIVEPTERASFTQLYKMAARIHLYERRSITLASQGAANAIEPNISVFLSNHSADPPKIAPLAAQAISLLHAIPAGSPFDNALLWPIGIAARHLDASQPLERGAVLHRLQDLERRFGMRHFLRVREVLAEEWFVRDAGVGVGRRVWRGMGMVLGSRMILLG</sequence>
<dbReference type="InterPro" id="IPR021858">
    <property type="entry name" value="Fun_TF"/>
</dbReference>
<dbReference type="STRING" id="1220924.W2S2Q7"/>
<dbReference type="OrthoDB" id="3251668at2759"/>
<dbReference type="EMBL" id="KB822718">
    <property type="protein sequence ID" value="ETN42333.1"/>
    <property type="molecule type" value="Genomic_DNA"/>
</dbReference>
<dbReference type="Pfam" id="PF11951">
    <property type="entry name" value="Fungal_trans_2"/>
    <property type="match status" value="2"/>
</dbReference>
<evidence type="ECO:0000256" key="2">
    <source>
        <dbReference type="ARBA" id="ARBA00023242"/>
    </source>
</evidence>
<evidence type="ECO:0000313" key="5">
    <source>
        <dbReference type="Proteomes" id="UP000030752"/>
    </source>
</evidence>
<evidence type="ECO:0008006" key="6">
    <source>
        <dbReference type="Google" id="ProtNLM"/>
    </source>
</evidence>
<dbReference type="eggNOG" id="ENOG502RPVT">
    <property type="taxonomic scope" value="Eukaryota"/>
</dbReference>
<feature type="signal peptide" evidence="3">
    <location>
        <begin position="1"/>
        <end position="21"/>
    </location>
</feature>
<protein>
    <recommendedName>
        <fullName evidence="6">Transcription factor domain-containing protein</fullName>
    </recommendedName>
</protein>
<proteinExistence type="predicted"/>
<name>W2S2Q7_CYPE1</name>
<evidence type="ECO:0000256" key="3">
    <source>
        <dbReference type="SAM" id="SignalP"/>
    </source>
</evidence>
<keyword evidence="2" id="KW-0539">Nucleus</keyword>
<dbReference type="GeneID" id="19968826"/>
<feature type="chain" id="PRO_5004824051" description="Transcription factor domain-containing protein" evidence="3">
    <location>
        <begin position="22"/>
        <end position="370"/>
    </location>
</feature>